<dbReference type="Pfam" id="PF01488">
    <property type="entry name" value="Shikimate_DH"/>
    <property type="match status" value="1"/>
</dbReference>
<dbReference type="InterPro" id="IPR013708">
    <property type="entry name" value="Shikimate_DH-bd_N"/>
</dbReference>
<evidence type="ECO:0000256" key="6">
    <source>
        <dbReference type="ARBA" id="ARBA00023141"/>
    </source>
</evidence>
<dbReference type="InterPro" id="IPR006151">
    <property type="entry name" value="Shikm_DH/Glu-tRNA_Rdtase"/>
</dbReference>
<comment type="subunit">
    <text evidence="8">Homodimer.</text>
</comment>
<dbReference type="OrthoDB" id="9792692at2"/>
<evidence type="ECO:0000256" key="5">
    <source>
        <dbReference type="ARBA" id="ARBA00023002"/>
    </source>
</evidence>
<protein>
    <recommendedName>
        <fullName evidence="2 8">Shikimate dehydrogenase (NADP(+))</fullName>
        <shortName evidence="8">SDH</shortName>
        <ecNumber evidence="2 8">1.1.1.25</ecNumber>
    </recommendedName>
</protein>
<dbReference type="InterPro" id="IPR011342">
    <property type="entry name" value="Shikimate_DH"/>
</dbReference>
<comment type="similarity">
    <text evidence="8">Belongs to the shikimate dehydrogenase family.</text>
</comment>
<evidence type="ECO:0000313" key="13">
    <source>
        <dbReference type="Proteomes" id="UP000035036"/>
    </source>
</evidence>
<evidence type="ECO:0000259" key="11">
    <source>
        <dbReference type="Pfam" id="PF18317"/>
    </source>
</evidence>
<evidence type="ECO:0000256" key="4">
    <source>
        <dbReference type="ARBA" id="ARBA00022857"/>
    </source>
</evidence>
<dbReference type="Gene3D" id="3.40.50.10860">
    <property type="entry name" value="Leucine Dehydrogenase, chain A, domain 1"/>
    <property type="match status" value="1"/>
</dbReference>
<feature type="domain" description="Quinate/shikimate 5-dehydrogenase/glutamyl-tRNA reductase" evidence="9">
    <location>
        <begin position="124"/>
        <end position="172"/>
    </location>
</feature>
<comment type="function">
    <text evidence="8">Involved in the biosynthesis of the chorismate, which leads to the biosynthesis of aromatic amino acids. Catalyzes the reversible NADPH linked reduction of 3-dehydroshikimate (DHSA) to yield shikimate (SA).</text>
</comment>
<dbReference type="GO" id="GO:0004764">
    <property type="term" value="F:shikimate 3-dehydrogenase (NADP+) activity"/>
    <property type="evidence" value="ECO:0007669"/>
    <property type="project" value="UniProtKB-UniRule"/>
</dbReference>
<dbReference type="KEGG" id="gsb:GSUB_04970"/>
<comment type="caution">
    <text evidence="8">Lacks conserved residue(s) required for the propagation of feature annotation.</text>
</comment>
<feature type="binding site" evidence="8">
    <location>
        <position position="233"/>
    </location>
    <ligand>
        <name>shikimate</name>
        <dbReference type="ChEBI" id="CHEBI:36208"/>
    </ligand>
</feature>
<dbReference type="GO" id="GO:0005829">
    <property type="term" value="C:cytosol"/>
    <property type="evidence" value="ECO:0007669"/>
    <property type="project" value="TreeGrafter"/>
</dbReference>
<feature type="binding site" evidence="8">
    <location>
        <position position="261"/>
    </location>
    <ligand>
        <name>shikimate</name>
        <dbReference type="ChEBI" id="CHEBI:36208"/>
    </ligand>
</feature>
<organism evidence="12 13">
    <name type="scientific">Geoalkalibacter subterraneus</name>
    <dbReference type="NCBI Taxonomy" id="483547"/>
    <lineage>
        <taxon>Bacteria</taxon>
        <taxon>Pseudomonadati</taxon>
        <taxon>Thermodesulfobacteriota</taxon>
        <taxon>Desulfuromonadia</taxon>
        <taxon>Desulfuromonadales</taxon>
        <taxon>Geoalkalibacteraceae</taxon>
        <taxon>Geoalkalibacter</taxon>
    </lineage>
</organism>
<dbReference type="GO" id="GO:0009073">
    <property type="term" value="P:aromatic amino acid family biosynthetic process"/>
    <property type="evidence" value="ECO:0007669"/>
    <property type="project" value="UniProtKB-KW"/>
</dbReference>
<keyword evidence="6 8" id="KW-0057">Aromatic amino acid biosynthesis</keyword>
<feature type="binding site" evidence="8">
    <location>
        <position position="254"/>
    </location>
    <ligand>
        <name>NADP(+)</name>
        <dbReference type="ChEBI" id="CHEBI:58349"/>
    </ligand>
</feature>
<dbReference type="EMBL" id="CP010311">
    <property type="protein sequence ID" value="AJF07915.1"/>
    <property type="molecule type" value="Genomic_DNA"/>
</dbReference>
<feature type="binding site" evidence="8">
    <location>
        <position position="231"/>
    </location>
    <ligand>
        <name>NADP(+)</name>
        <dbReference type="ChEBI" id="CHEBI:58349"/>
    </ligand>
</feature>
<dbReference type="GO" id="GO:0008652">
    <property type="term" value="P:amino acid biosynthetic process"/>
    <property type="evidence" value="ECO:0007669"/>
    <property type="project" value="UniProtKB-KW"/>
</dbReference>
<evidence type="ECO:0000256" key="7">
    <source>
        <dbReference type="ARBA" id="ARBA00049442"/>
    </source>
</evidence>
<evidence type="ECO:0000256" key="1">
    <source>
        <dbReference type="ARBA" id="ARBA00004871"/>
    </source>
</evidence>
<keyword evidence="5 8" id="KW-0560">Oxidoreductase</keyword>
<evidence type="ECO:0000259" key="10">
    <source>
        <dbReference type="Pfam" id="PF08501"/>
    </source>
</evidence>
<dbReference type="Proteomes" id="UP000035036">
    <property type="component" value="Chromosome"/>
</dbReference>
<evidence type="ECO:0000256" key="3">
    <source>
        <dbReference type="ARBA" id="ARBA00022605"/>
    </source>
</evidence>
<dbReference type="PANTHER" id="PTHR21089:SF1">
    <property type="entry name" value="BIFUNCTIONAL 3-DEHYDROQUINATE DEHYDRATASE_SHIKIMATE DEHYDROGENASE, CHLOROPLASTIC"/>
    <property type="match status" value="1"/>
</dbReference>
<evidence type="ECO:0000256" key="8">
    <source>
        <dbReference type="HAMAP-Rule" id="MF_00222"/>
    </source>
</evidence>
<dbReference type="InterPro" id="IPR022893">
    <property type="entry name" value="Shikimate_DH_fam"/>
</dbReference>
<keyword evidence="3 8" id="KW-0028">Amino-acid biosynthesis</keyword>
<gene>
    <name evidence="8" type="primary">aroE</name>
    <name evidence="12" type="ORF">GSUB_04970</name>
</gene>
<dbReference type="HOGENOM" id="CLU_044063_4_1_7"/>
<evidence type="ECO:0000256" key="2">
    <source>
        <dbReference type="ARBA" id="ARBA00012962"/>
    </source>
</evidence>
<dbReference type="SUPFAM" id="SSF53223">
    <property type="entry name" value="Aminoacid dehydrogenase-like, N-terminal domain"/>
    <property type="match status" value="1"/>
</dbReference>
<dbReference type="AlphaFoldDB" id="A0A0B5FUQ4"/>
<dbReference type="EC" id="1.1.1.25" evidence="2 8"/>
<accession>A0A0B5FUQ4</accession>
<dbReference type="GO" id="GO:0050661">
    <property type="term" value="F:NADP binding"/>
    <property type="evidence" value="ECO:0007669"/>
    <property type="project" value="InterPro"/>
</dbReference>
<feature type="domain" description="SDH C-terminal" evidence="11">
    <location>
        <begin position="254"/>
        <end position="284"/>
    </location>
</feature>
<dbReference type="CDD" id="cd01065">
    <property type="entry name" value="NAD_bind_Shikimate_DH"/>
    <property type="match status" value="1"/>
</dbReference>
<feature type="active site" description="Proton acceptor" evidence="8">
    <location>
        <position position="71"/>
    </location>
</feature>
<dbReference type="Pfam" id="PF08501">
    <property type="entry name" value="Shikimate_dh_N"/>
    <property type="match status" value="1"/>
</dbReference>
<proteinExistence type="inferred from homology"/>
<dbReference type="UniPathway" id="UPA00053">
    <property type="reaction ID" value="UER00087"/>
</dbReference>
<comment type="pathway">
    <text evidence="1 8">Metabolic intermediate biosynthesis; chorismate biosynthesis; chorismate from D-erythrose 4-phosphate and phosphoenolpyruvate: step 4/7.</text>
</comment>
<dbReference type="InterPro" id="IPR036291">
    <property type="entry name" value="NAD(P)-bd_dom_sf"/>
</dbReference>
<keyword evidence="4 8" id="KW-0521">NADP</keyword>
<feature type="binding site" evidence="8">
    <location>
        <begin position="156"/>
        <end position="161"/>
    </location>
    <ligand>
        <name>NADP(+)</name>
        <dbReference type="ChEBI" id="CHEBI:58349"/>
    </ligand>
</feature>
<keyword evidence="13" id="KW-1185">Reference proteome</keyword>
<sequence>MCIRGTTRVFGIFGDPVAHSLSPVMQNAAFEKARIDAVYVPFHVRPHQLAAAVAGLRSLGIAGLNVTVPHKEKVLDLLDDVDANARLIGAVNTILHRDGRLFGYNTDGVGLLEALRTELDFDPAGSRVLLLGAGGACRAAAVALCYAGAKRIDWVNRTAQRAQKLADEFSAHFPGTAFATYPWDFQEPSTFPAAALAEVDLVINTTTLGLKGERIALPWHLLSPQVRIYDMVYASEKTPLCEQAGLHGCRAADGLSMLVGQGEHAFRIWTGVPAPAGVMKNRLLAVLHDKKHPS</sequence>
<feature type="binding site" evidence="8">
    <location>
        <position position="92"/>
    </location>
    <ligand>
        <name>shikimate</name>
        <dbReference type="ChEBI" id="CHEBI:36208"/>
    </ligand>
</feature>
<feature type="domain" description="Shikimate dehydrogenase substrate binding N-terminal" evidence="10">
    <location>
        <begin position="12"/>
        <end position="94"/>
    </location>
</feature>
<dbReference type="Gene3D" id="3.40.50.720">
    <property type="entry name" value="NAD(P)-binding Rossmann-like Domain"/>
    <property type="match status" value="1"/>
</dbReference>
<dbReference type="HAMAP" id="MF_00222">
    <property type="entry name" value="Shikimate_DH_AroE"/>
    <property type="match status" value="1"/>
</dbReference>
<evidence type="ECO:0000259" key="9">
    <source>
        <dbReference type="Pfam" id="PF01488"/>
    </source>
</evidence>
<comment type="catalytic activity">
    <reaction evidence="7 8">
        <text>shikimate + NADP(+) = 3-dehydroshikimate + NADPH + H(+)</text>
        <dbReference type="Rhea" id="RHEA:17737"/>
        <dbReference type="ChEBI" id="CHEBI:15378"/>
        <dbReference type="ChEBI" id="CHEBI:16630"/>
        <dbReference type="ChEBI" id="CHEBI:36208"/>
        <dbReference type="ChEBI" id="CHEBI:57783"/>
        <dbReference type="ChEBI" id="CHEBI:58349"/>
        <dbReference type="EC" id="1.1.1.25"/>
    </reaction>
</comment>
<feature type="binding site" evidence="8">
    <location>
        <begin position="132"/>
        <end position="136"/>
    </location>
    <ligand>
        <name>NADP(+)</name>
        <dbReference type="ChEBI" id="CHEBI:58349"/>
    </ligand>
</feature>
<dbReference type="Pfam" id="PF18317">
    <property type="entry name" value="SDH_C"/>
    <property type="match status" value="1"/>
</dbReference>
<dbReference type="InterPro" id="IPR046346">
    <property type="entry name" value="Aminoacid_DH-like_N_sf"/>
</dbReference>
<dbReference type="PANTHER" id="PTHR21089">
    <property type="entry name" value="SHIKIMATE DEHYDROGENASE"/>
    <property type="match status" value="1"/>
</dbReference>
<dbReference type="GO" id="GO:0009423">
    <property type="term" value="P:chorismate biosynthetic process"/>
    <property type="evidence" value="ECO:0007669"/>
    <property type="project" value="UniProtKB-UniRule"/>
</dbReference>
<dbReference type="STRING" id="483547.GSUB_04970"/>
<dbReference type="GO" id="GO:0019632">
    <property type="term" value="P:shikimate metabolic process"/>
    <property type="evidence" value="ECO:0007669"/>
    <property type="project" value="InterPro"/>
</dbReference>
<dbReference type="InterPro" id="IPR041121">
    <property type="entry name" value="SDH_C"/>
</dbReference>
<feature type="binding site" evidence="8">
    <location>
        <position position="107"/>
    </location>
    <ligand>
        <name>shikimate</name>
        <dbReference type="ChEBI" id="CHEBI:36208"/>
    </ligand>
</feature>
<dbReference type="SUPFAM" id="SSF51735">
    <property type="entry name" value="NAD(P)-binding Rossmann-fold domains"/>
    <property type="match status" value="1"/>
</dbReference>
<reference evidence="12 13" key="1">
    <citation type="journal article" date="2015" name="Genome Announc.">
        <title>Genomes of Geoalkalibacter ferrihydriticus Z-0531T and Geoalkalibacter subterraneus Red1T, Two Haloalkaliphilic Metal-Reducing Deltaproteobacteria.</title>
        <authorList>
            <person name="Badalamenti J.P."/>
            <person name="Krajmalnik-Brown R."/>
            <person name="Torres C.I."/>
            <person name="Bond D.R."/>
        </authorList>
    </citation>
    <scope>NUCLEOTIDE SEQUENCE [LARGE SCALE GENOMIC DNA]</scope>
    <source>
        <strain evidence="12 13">Red1</strain>
    </source>
</reference>
<dbReference type="NCBIfam" id="TIGR00507">
    <property type="entry name" value="aroE"/>
    <property type="match status" value="1"/>
</dbReference>
<name>A0A0B5FUQ4_9BACT</name>
<feature type="binding site" evidence="8">
    <location>
        <position position="67"/>
    </location>
    <ligand>
        <name>shikimate</name>
        <dbReference type="ChEBI" id="CHEBI:36208"/>
    </ligand>
</feature>
<feature type="binding site" evidence="8">
    <location>
        <begin position="20"/>
        <end position="22"/>
    </location>
    <ligand>
        <name>shikimate</name>
        <dbReference type="ChEBI" id="CHEBI:36208"/>
    </ligand>
</feature>
<evidence type="ECO:0000313" key="12">
    <source>
        <dbReference type="EMBL" id="AJF07915.1"/>
    </source>
</evidence>